<evidence type="ECO:0000313" key="2">
    <source>
        <dbReference type="EMBL" id="KAJ4864288.1"/>
    </source>
</evidence>
<feature type="coiled-coil region" evidence="1">
    <location>
        <begin position="22"/>
        <end position="56"/>
    </location>
</feature>
<dbReference type="EMBL" id="JAOPEN010000001">
    <property type="protein sequence ID" value="KAJ4864288.1"/>
    <property type="molecule type" value="Genomic_DNA"/>
</dbReference>
<evidence type="ECO:0000256" key="1">
    <source>
        <dbReference type="SAM" id="Coils"/>
    </source>
</evidence>
<dbReference type="AlphaFoldDB" id="A0A9W9ECT2"/>
<organism evidence="2 3">
    <name type="scientific">Trichoderma breve</name>
    <dbReference type="NCBI Taxonomy" id="2034170"/>
    <lineage>
        <taxon>Eukaryota</taxon>
        <taxon>Fungi</taxon>
        <taxon>Dikarya</taxon>
        <taxon>Ascomycota</taxon>
        <taxon>Pezizomycotina</taxon>
        <taxon>Sordariomycetes</taxon>
        <taxon>Hypocreomycetidae</taxon>
        <taxon>Hypocreales</taxon>
        <taxon>Hypocreaceae</taxon>
        <taxon>Trichoderma</taxon>
    </lineage>
</organism>
<sequence length="139" mass="15670">MNAIDGPENTSEEKERSIVETLSDARDALRKAQREAAKIQAELATTALQLQDANSNTTLNLKTMQVRVTGFLDKRKAQAAKTIEAIKWGFYKRDICNKLITDIALLMNDLERQVTSDTRILYIAQTHPSIMYNAERDGI</sequence>
<dbReference type="GeneID" id="80862716"/>
<accession>A0A9W9ECT2</accession>
<gene>
    <name evidence="2" type="ORF">T069G_00818</name>
</gene>
<dbReference type="Proteomes" id="UP001140511">
    <property type="component" value="Unassembled WGS sequence"/>
</dbReference>
<dbReference type="RefSeq" id="XP_056033344.1">
    <property type="nucleotide sequence ID" value="XM_056168028.1"/>
</dbReference>
<keyword evidence="3" id="KW-1185">Reference proteome</keyword>
<evidence type="ECO:0000313" key="3">
    <source>
        <dbReference type="Proteomes" id="UP001140511"/>
    </source>
</evidence>
<comment type="caution">
    <text evidence="2">The sequence shown here is derived from an EMBL/GenBank/DDBJ whole genome shotgun (WGS) entry which is preliminary data.</text>
</comment>
<reference evidence="2" key="1">
    <citation type="submission" date="2022-09" db="EMBL/GenBank/DDBJ databases">
        <title>Chromosome-level assembly of Trichoderma breve T069, a fungus used in development of biopesticide product.</title>
        <authorList>
            <person name="Lin R."/>
            <person name="Liu T."/>
        </authorList>
    </citation>
    <scope>NUCLEOTIDE SEQUENCE</scope>
    <source>
        <strain evidence="2">T069</strain>
    </source>
</reference>
<proteinExistence type="predicted"/>
<dbReference type="Gene3D" id="1.20.120.1020">
    <property type="entry name" value="Prion-inhibition and propagation, HeLo domain"/>
    <property type="match status" value="1"/>
</dbReference>
<keyword evidence="1" id="KW-0175">Coiled coil</keyword>
<dbReference type="InterPro" id="IPR038305">
    <property type="entry name" value="HeLo_sf"/>
</dbReference>
<name>A0A9W9ECT2_9HYPO</name>
<protein>
    <submittedName>
        <fullName evidence="2">Uncharacterized protein</fullName>
    </submittedName>
</protein>